<protein>
    <submittedName>
        <fullName evidence="2">Uncharacterized protein</fullName>
    </submittedName>
</protein>
<feature type="compositionally biased region" description="Low complexity" evidence="1">
    <location>
        <begin position="20"/>
        <end position="30"/>
    </location>
</feature>
<name>A0ABS8RH93_DATST</name>
<feature type="region of interest" description="Disordered" evidence="1">
    <location>
        <begin position="20"/>
        <end position="85"/>
    </location>
</feature>
<proteinExistence type="predicted"/>
<comment type="caution">
    <text evidence="2">The sequence shown here is derived from an EMBL/GenBank/DDBJ whole genome shotgun (WGS) entry which is preliminary data.</text>
</comment>
<reference evidence="2 3" key="1">
    <citation type="journal article" date="2021" name="BMC Genomics">
        <title>Datura genome reveals duplications of psychoactive alkaloid biosynthetic genes and high mutation rate following tissue culture.</title>
        <authorList>
            <person name="Rajewski A."/>
            <person name="Carter-House D."/>
            <person name="Stajich J."/>
            <person name="Litt A."/>
        </authorList>
    </citation>
    <scope>NUCLEOTIDE SEQUENCE [LARGE SCALE GENOMIC DNA]</scope>
    <source>
        <strain evidence="2">AR-01</strain>
    </source>
</reference>
<dbReference type="Proteomes" id="UP000823775">
    <property type="component" value="Unassembled WGS sequence"/>
</dbReference>
<accession>A0ABS8RH93</accession>
<evidence type="ECO:0000313" key="3">
    <source>
        <dbReference type="Proteomes" id="UP000823775"/>
    </source>
</evidence>
<dbReference type="EMBL" id="JACEIK010000004">
    <property type="protein sequence ID" value="MCD7446024.1"/>
    <property type="molecule type" value="Genomic_DNA"/>
</dbReference>
<keyword evidence="3" id="KW-1185">Reference proteome</keyword>
<organism evidence="2 3">
    <name type="scientific">Datura stramonium</name>
    <name type="common">Jimsonweed</name>
    <name type="synonym">Common thornapple</name>
    <dbReference type="NCBI Taxonomy" id="4076"/>
    <lineage>
        <taxon>Eukaryota</taxon>
        <taxon>Viridiplantae</taxon>
        <taxon>Streptophyta</taxon>
        <taxon>Embryophyta</taxon>
        <taxon>Tracheophyta</taxon>
        <taxon>Spermatophyta</taxon>
        <taxon>Magnoliopsida</taxon>
        <taxon>eudicotyledons</taxon>
        <taxon>Gunneridae</taxon>
        <taxon>Pentapetalae</taxon>
        <taxon>asterids</taxon>
        <taxon>lamiids</taxon>
        <taxon>Solanales</taxon>
        <taxon>Solanaceae</taxon>
        <taxon>Solanoideae</taxon>
        <taxon>Datureae</taxon>
        <taxon>Datura</taxon>
    </lineage>
</organism>
<gene>
    <name evidence="2" type="ORF">HAX54_031507</name>
</gene>
<evidence type="ECO:0000313" key="2">
    <source>
        <dbReference type="EMBL" id="MCD7446024.1"/>
    </source>
</evidence>
<sequence length="159" mass="17422">MSTDQSYGFDDLHLVSEACSGLSPSSGSYSEIDNIFSEQERVPSTSNTGIADITNADANNDSADPSEDPIPISEEASEEHYESLNTDQVLNHDQVSKRYHGILHLVDKSGTIVIKPEQVRLVSSTGESDTELIPIHVRGKPIPCFFTKLQKRCRGTPCK</sequence>
<evidence type="ECO:0000256" key="1">
    <source>
        <dbReference type="SAM" id="MobiDB-lite"/>
    </source>
</evidence>